<name>A0ABV9H0X7_9BURK</name>
<evidence type="ECO:0000256" key="5">
    <source>
        <dbReference type="ARBA" id="ARBA00023136"/>
    </source>
</evidence>
<feature type="transmembrane region" description="Helical" evidence="6">
    <location>
        <begin position="219"/>
        <end position="245"/>
    </location>
</feature>
<sequence>MPSSTPSTPPAVPPPAQRHRPLWPMLLALLAGFALSQAFRTVTSTLARGLQTEFGLTNADLGAFAGLFGLSFGIAQLLMGIALDKFGLRRTIVCALPLAVAGALLSALAPSYHALMLGQLLIGVGCSPAFLVCTLFVARHFPPERFAFFSGLCLGGGGLGLLFTGTPLAWVVQTWNWRIGFLVLAVLCLLAWALIYRLVHEPPSPHAPPPSQEGWGEALLRFFQLFALPHTWGIVVLGMSCYAAFLSLRGLWLGPLLMGRFDFSLVEAGNVALGVSLISLFAPGLFGRLDPGVARRRKWLGRASLALAGFFVVLAWTPWGTPSVVLILLMGLLSGYAPLQYADVRASYPAALTGRALSLFTMAMFLGVAAMQWLTGVVATWANTLGWDVYGVVLCTIAAWLALASLAFRVLPVSPLLARADATSR</sequence>
<dbReference type="EMBL" id="JBHSEW010000012">
    <property type="protein sequence ID" value="MFC4623136.1"/>
    <property type="molecule type" value="Genomic_DNA"/>
</dbReference>
<protein>
    <submittedName>
        <fullName evidence="8">MFS transporter</fullName>
    </submittedName>
</protein>
<evidence type="ECO:0000256" key="1">
    <source>
        <dbReference type="ARBA" id="ARBA00004651"/>
    </source>
</evidence>
<evidence type="ECO:0000256" key="4">
    <source>
        <dbReference type="ARBA" id="ARBA00022989"/>
    </source>
</evidence>
<dbReference type="InterPro" id="IPR036259">
    <property type="entry name" value="MFS_trans_sf"/>
</dbReference>
<dbReference type="InterPro" id="IPR050189">
    <property type="entry name" value="MFS_Efflux_Transporters"/>
</dbReference>
<proteinExistence type="predicted"/>
<dbReference type="PANTHER" id="PTHR43124:SF3">
    <property type="entry name" value="CHLORAMPHENICOL EFFLUX PUMP RV0191"/>
    <property type="match status" value="1"/>
</dbReference>
<dbReference type="PANTHER" id="PTHR43124">
    <property type="entry name" value="PURINE EFFLUX PUMP PBUE"/>
    <property type="match status" value="1"/>
</dbReference>
<dbReference type="SUPFAM" id="SSF103473">
    <property type="entry name" value="MFS general substrate transporter"/>
    <property type="match status" value="1"/>
</dbReference>
<dbReference type="Gene3D" id="1.20.1250.20">
    <property type="entry name" value="MFS general substrate transporter like domains"/>
    <property type="match status" value="1"/>
</dbReference>
<dbReference type="RefSeq" id="WP_377727120.1">
    <property type="nucleotide sequence ID" value="NZ_JBHSEW010000012.1"/>
</dbReference>
<keyword evidence="5 6" id="KW-0472">Membrane</keyword>
<feature type="domain" description="Major facilitator superfamily (MFS) profile" evidence="7">
    <location>
        <begin position="24"/>
        <end position="416"/>
    </location>
</feature>
<feature type="transmembrane region" description="Helical" evidence="6">
    <location>
        <begin position="356"/>
        <end position="383"/>
    </location>
</feature>
<organism evidence="8 9">
    <name type="scientific">Comamonas nitrativorans</name>
    <dbReference type="NCBI Taxonomy" id="108437"/>
    <lineage>
        <taxon>Bacteria</taxon>
        <taxon>Pseudomonadati</taxon>
        <taxon>Pseudomonadota</taxon>
        <taxon>Betaproteobacteria</taxon>
        <taxon>Burkholderiales</taxon>
        <taxon>Comamonadaceae</taxon>
        <taxon>Comamonas</taxon>
    </lineage>
</organism>
<evidence type="ECO:0000313" key="9">
    <source>
        <dbReference type="Proteomes" id="UP001595967"/>
    </source>
</evidence>
<accession>A0ABV9H0X7</accession>
<evidence type="ECO:0000256" key="3">
    <source>
        <dbReference type="ARBA" id="ARBA00022692"/>
    </source>
</evidence>
<evidence type="ECO:0000313" key="8">
    <source>
        <dbReference type="EMBL" id="MFC4623136.1"/>
    </source>
</evidence>
<keyword evidence="9" id="KW-1185">Reference proteome</keyword>
<keyword evidence="4 6" id="KW-1133">Transmembrane helix</keyword>
<keyword evidence="3 6" id="KW-0812">Transmembrane</keyword>
<dbReference type="PROSITE" id="PS50850">
    <property type="entry name" value="MFS"/>
    <property type="match status" value="1"/>
</dbReference>
<feature type="transmembrane region" description="Helical" evidence="6">
    <location>
        <begin position="146"/>
        <end position="171"/>
    </location>
</feature>
<dbReference type="Pfam" id="PF07690">
    <property type="entry name" value="MFS_1"/>
    <property type="match status" value="1"/>
</dbReference>
<keyword evidence="2" id="KW-1003">Cell membrane</keyword>
<feature type="transmembrane region" description="Helical" evidence="6">
    <location>
        <begin position="62"/>
        <end position="83"/>
    </location>
</feature>
<comment type="caution">
    <text evidence="8">The sequence shown here is derived from an EMBL/GenBank/DDBJ whole genome shotgun (WGS) entry which is preliminary data.</text>
</comment>
<evidence type="ECO:0000256" key="6">
    <source>
        <dbReference type="SAM" id="Phobius"/>
    </source>
</evidence>
<feature type="transmembrane region" description="Helical" evidence="6">
    <location>
        <begin position="389"/>
        <end position="411"/>
    </location>
</feature>
<feature type="transmembrane region" description="Helical" evidence="6">
    <location>
        <begin position="265"/>
        <end position="287"/>
    </location>
</feature>
<gene>
    <name evidence="8" type="ORF">ACFO3A_13065</name>
</gene>
<feature type="transmembrane region" description="Helical" evidence="6">
    <location>
        <begin position="90"/>
        <end position="109"/>
    </location>
</feature>
<dbReference type="Proteomes" id="UP001595967">
    <property type="component" value="Unassembled WGS sequence"/>
</dbReference>
<feature type="transmembrane region" description="Helical" evidence="6">
    <location>
        <begin position="115"/>
        <end position="137"/>
    </location>
</feature>
<feature type="transmembrane region" description="Helical" evidence="6">
    <location>
        <begin position="177"/>
        <end position="199"/>
    </location>
</feature>
<comment type="subcellular location">
    <subcellularLocation>
        <location evidence="1">Cell membrane</location>
        <topology evidence="1">Multi-pass membrane protein</topology>
    </subcellularLocation>
</comment>
<dbReference type="InterPro" id="IPR020846">
    <property type="entry name" value="MFS_dom"/>
</dbReference>
<feature type="transmembrane region" description="Helical" evidence="6">
    <location>
        <begin position="325"/>
        <end position="344"/>
    </location>
</feature>
<dbReference type="InterPro" id="IPR011701">
    <property type="entry name" value="MFS"/>
</dbReference>
<reference evidence="9" key="1">
    <citation type="journal article" date="2019" name="Int. J. Syst. Evol. Microbiol.">
        <title>The Global Catalogue of Microorganisms (GCM) 10K type strain sequencing project: providing services to taxonomists for standard genome sequencing and annotation.</title>
        <authorList>
            <consortium name="The Broad Institute Genomics Platform"/>
            <consortium name="The Broad Institute Genome Sequencing Center for Infectious Disease"/>
            <person name="Wu L."/>
            <person name="Ma J."/>
        </authorList>
    </citation>
    <scope>NUCLEOTIDE SEQUENCE [LARGE SCALE GENOMIC DNA]</scope>
    <source>
        <strain evidence="9">JCM 11650</strain>
    </source>
</reference>
<evidence type="ECO:0000256" key="2">
    <source>
        <dbReference type="ARBA" id="ARBA00022475"/>
    </source>
</evidence>
<evidence type="ECO:0000259" key="7">
    <source>
        <dbReference type="PROSITE" id="PS50850"/>
    </source>
</evidence>